<dbReference type="Proteomes" id="UP000822862">
    <property type="component" value="Chromosome"/>
</dbReference>
<organism evidence="1 2">
    <name type="scientific">Candidatus Rhabdochlamydia porcellionis</name>
    <dbReference type="NCBI Taxonomy" id="225148"/>
    <lineage>
        <taxon>Bacteria</taxon>
        <taxon>Pseudomonadati</taxon>
        <taxon>Chlamydiota</taxon>
        <taxon>Chlamydiia</taxon>
        <taxon>Parachlamydiales</taxon>
        <taxon>Candidatus Rhabdochlamydiaceae</taxon>
        <taxon>Candidatus Rhabdochlamydia</taxon>
    </lineage>
</organism>
<dbReference type="Gene3D" id="1.25.40.20">
    <property type="entry name" value="Ankyrin repeat-containing domain"/>
    <property type="match status" value="1"/>
</dbReference>
<dbReference type="RefSeq" id="WP_194844813.1">
    <property type="nucleotide sequence ID" value="NZ_CP075585.1"/>
</dbReference>
<reference evidence="1 2" key="1">
    <citation type="submission" date="2021-05" db="EMBL/GenBank/DDBJ databases">
        <title>Ecology and evolution of chlamydial symbionts of arthropods.</title>
        <authorList>
            <person name="Halter T."/>
            <person name="Sixt B.S."/>
            <person name="Toenshoff E.R."/>
            <person name="Koestlbacher S."/>
            <person name="Schulz F."/>
            <person name="Kostanjsek R."/>
            <person name="Collingro A."/>
            <person name="Hendrickx F."/>
            <person name="Horn M."/>
        </authorList>
    </citation>
    <scope>NUCLEOTIDE SEQUENCE [LARGE SCALE GENOMIC DNA]</scope>
    <source>
        <strain evidence="1 2">15C</strain>
    </source>
</reference>
<sequence length="286" mass="32708">MSINLVSNSYIDPNLVSILDKDRFYLFEKICSYLKPLDMQAFLSTYKSPRLICKNLKENNPITYKALMTRIFSNSFTNKSVEELSSDIIHFCKEGKSSQLKELFQSLKICDKFHEISIKTLNKAFSWTCFYTHAKIVKIFIKSSRFHEISEENLGNALDHASINGHPGIVEVIINSTRACEISINDLEKALENAAGNGGNTVIHLKSLKYLINSPSYQKISTNGLGQALIRACKNQRHDAVQELGKSTRFNEISREHLKEIYHLASYNKNLRNFLKNLVELYKTKT</sequence>
<gene>
    <name evidence="1" type="ORF">RHAB15C_0000973</name>
</gene>
<evidence type="ECO:0000313" key="1">
    <source>
        <dbReference type="EMBL" id="QZA59089.1"/>
    </source>
</evidence>
<dbReference type="SUPFAM" id="SSF48403">
    <property type="entry name" value="Ankyrin repeat"/>
    <property type="match status" value="1"/>
</dbReference>
<name>A0ABX8Z0A3_9BACT</name>
<evidence type="ECO:0008006" key="3">
    <source>
        <dbReference type="Google" id="ProtNLM"/>
    </source>
</evidence>
<keyword evidence="2" id="KW-1185">Reference proteome</keyword>
<evidence type="ECO:0000313" key="2">
    <source>
        <dbReference type="Proteomes" id="UP000822862"/>
    </source>
</evidence>
<proteinExistence type="predicted"/>
<protein>
    <recommendedName>
        <fullName evidence="3">Ankyrin repeat protein</fullName>
    </recommendedName>
</protein>
<dbReference type="EMBL" id="CP075585">
    <property type="protein sequence ID" value="QZA59089.1"/>
    <property type="molecule type" value="Genomic_DNA"/>
</dbReference>
<accession>A0ABX8Z0A3</accession>
<dbReference type="InterPro" id="IPR036770">
    <property type="entry name" value="Ankyrin_rpt-contain_sf"/>
</dbReference>